<dbReference type="AlphaFoldDB" id="A0A2H0VF55"/>
<feature type="transmembrane region" description="Helical" evidence="1">
    <location>
        <begin position="23"/>
        <end position="44"/>
    </location>
</feature>
<feature type="transmembrane region" description="Helical" evidence="1">
    <location>
        <begin position="56"/>
        <end position="74"/>
    </location>
</feature>
<proteinExistence type="predicted"/>
<keyword evidence="1" id="KW-0472">Membrane</keyword>
<evidence type="ECO:0000256" key="1">
    <source>
        <dbReference type="SAM" id="Phobius"/>
    </source>
</evidence>
<keyword evidence="1" id="KW-0812">Transmembrane</keyword>
<evidence type="ECO:0000313" key="3">
    <source>
        <dbReference type="Proteomes" id="UP000231466"/>
    </source>
</evidence>
<protein>
    <submittedName>
        <fullName evidence="2">Uncharacterized protein</fullName>
    </submittedName>
</protein>
<sequence>MAMVFIGCLPSGAKEAFANGEDFLAWDLTVIFVIVLAWAFLGIVSKEDDQLLRSSATFVLLGLPSATFVASIAVEELSAAFVVVGIFLLGIAQVMLFIYPGERVGTSS</sequence>
<keyword evidence="1" id="KW-1133">Transmembrane helix</keyword>
<evidence type="ECO:0000313" key="2">
    <source>
        <dbReference type="EMBL" id="PIR97754.1"/>
    </source>
</evidence>
<comment type="caution">
    <text evidence="2">The sequence shown here is derived from an EMBL/GenBank/DDBJ whole genome shotgun (WGS) entry which is preliminary data.</text>
</comment>
<gene>
    <name evidence="2" type="ORF">COT89_03190</name>
</gene>
<dbReference type="Proteomes" id="UP000231466">
    <property type="component" value="Unassembled WGS sequence"/>
</dbReference>
<accession>A0A2H0VF55</accession>
<dbReference type="EMBL" id="PFAH01000010">
    <property type="protein sequence ID" value="PIR97754.1"/>
    <property type="molecule type" value="Genomic_DNA"/>
</dbReference>
<feature type="transmembrane region" description="Helical" evidence="1">
    <location>
        <begin position="80"/>
        <end position="99"/>
    </location>
</feature>
<name>A0A2H0VF55_9BACT</name>
<reference evidence="3" key="1">
    <citation type="submission" date="2017-09" db="EMBL/GenBank/DDBJ databases">
        <title>Depth-based differentiation of microbial function through sediment-hosted aquifers and enrichment of novel symbionts in the deep terrestrial subsurface.</title>
        <authorList>
            <person name="Probst A.J."/>
            <person name="Ladd B."/>
            <person name="Jarett J.K."/>
            <person name="Geller-Mcgrath D.E."/>
            <person name="Sieber C.M.K."/>
            <person name="Emerson J.B."/>
            <person name="Anantharaman K."/>
            <person name="Thomas B.C."/>
            <person name="Malmstrom R."/>
            <person name="Stieglmeier M."/>
            <person name="Klingl A."/>
            <person name="Woyke T."/>
            <person name="Ryan C.M."/>
            <person name="Banfield J.F."/>
        </authorList>
    </citation>
    <scope>NUCLEOTIDE SEQUENCE [LARGE SCALE GENOMIC DNA]</scope>
</reference>
<organism evidence="2 3">
    <name type="scientific">Candidatus Colwellbacteria bacterium CG10_big_fil_rev_8_21_14_0_10_42_22</name>
    <dbReference type="NCBI Taxonomy" id="1974540"/>
    <lineage>
        <taxon>Bacteria</taxon>
        <taxon>Candidatus Colwelliibacteriota</taxon>
    </lineage>
</organism>